<feature type="domain" description="ELMO" evidence="1">
    <location>
        <begin position="172"/>
        <end position="204"/>
    </location>
</feature>
<evidence type="ECO:0000259" key="1">
    <source>
        <dbReference type="PROSITE" id="PS51335"/>
    </source>
</evidence>
<gene>
    <name evidence="3" type="primary">LOC106467717</name>
</gene>
<name>A0ABM1T6V7_LIMPO</name>
<dbReference type="PROSITE" id="PS51335">
    <property type="entry name" value="ELMO"/>
    <property type="match status" value="1"/>
</dbReference>
<keyword evidence="2" id="KW-1185">Reference proteome</keyword>
<sequence length="204" mass="23364">MESCCYNTAHCARMSTAKPISSSSYVKSAKEDREVAVEEWNQLATSLGTITSPTSTPVITPEEVFEFIKNKDMKKYLKSIKPVIRRNGLSSIIHWLVGPPKLKVGLVPERNLVFAVAQYTDVQINRLLTADLDLYHNDNIPMTEVEAEILIKTVKFYVDWILYSPLDDKEYLHMQIVQTIFKCLTGQKMDCPRYGSHWEQIGFQ</sequence>
<dbReference type="Proteomes" id="UP000694941">
    <property type="component" value="Unplaced"/>
</dbReference>
<accession>A0ABM1T6V7</accession>
<evidence type="ECO:0000313" key="2">
    <source>
        <dbReference type="Proteomes" id="UP000694941"/>
    </source>
</evidence>
<dbReference type="RefSeq" id="XP_022251613.1">
    <property type="nucleotide sequence ID" value="XM_022395905.1"/>
</dbReference>
<protein>
    <submittedName>
        <fullName evidence="3">ELMO domain-containing protein 3-like</fullName>
    </submittedName>
</protein>
<reference evidence="3" key="1">
    <citation type="submission" date="2025-08" db="UniProtKB">
        <authorList>
            <consortium name="RefSeq"/>
        </authorList>
    </citation>
    <scope>IDENTIFICATION</scope>
    <source>
        <tissue evidence="3">Muscle</tissue>
    </source>
</reference>
<dbReference type="GeneID" id="106467717"/>
<dbReference type="InterPro" id="IPR006816">
    <property type="entry name" value="ELMO_dom"/>
</dbReference>
<organism evidence="2 3">
    <name type="scientific">Limulus polyphemus</name>
    <name type="common">Atlantic horseshoe crab</name>
    <dbReference type="NCBI Taxonomy" id="6850"/>
    <lineage>
        <taxon>Eukaryota</taxon>
        <taxon>Metazoa</taxon>
        <taxon>Ecdysozoa</taxon>
        <taxon>Arthropoda</taxon>
        <taxon>Chelicerata</taxon>
        <taxon>Merostomata</taxon>
        <taxon>Xiphosura</taxon>
        <taxon>Limulidae</taxon>
        <taxon>Limulus</taxon>
    </lineage>
</organism>
<proteinExistence type="predicted"/>
<feature type="non-terminal residue" evidence="3">
    <location>
        <position position="204"/>
    </location>
</feature>
<evidence type="ECO:0000313" key="3">
    <source>
        <dbReference type="RefSeq" id="XP_022251613.1"/>
    </source>
</evidence>